<organism evidence="2 3">
    <name type="scientific">Kingdonia uniflora</name>
    <dbReference type="NCBI Taxonomy" id="39325"/>
    <lineage>
        <taxon>Eukaryota</taxon>
        <taxon>Viridiplantae</taxon>
        <taxon>Streptophyta</taxon>
        <taxon>Embryophyta</taxon>
        <taxon>Tracheophyta</taxon>
        <taxon>Spermatophyta</taxon>
        <taxon>Magnoliopsida</taxon>
        <taxon>Ranunculales</taxon>
        <taxon>Circaeasteraceae</taxon>
        <taxon>Kingdonia</taxon>
    </lineage>
</organism>
<name>A0A7J7LY96_9MAGN</name>
<evidence type="ECO:0000313" key="3">
    <source>
        <dbReference type="Proteomes" id="UP000541444"/>
    </source>
</evidence>
<comment type="caution">
    <text evidence="2">The sequence shown here is derived from an EMBL/GenBank/DDBJ whole genome shotgun (WGS) entry which is preliminary data.</text>
</comment>
<accession>A0A7J7LY96</accession>
<sequence length="152" mass="17161">MLDWGNTQARTKNTAIINMSQTAGTNGPEPTIPRNDPEPPAMERITFCNRMHPTIVSKPSCIVIPRNVGNFELKLGFLSILPKFHGSPTENPYNHLRDFRNHMLLLNFEHIIEDSLKLCNKIIATKLGLKAQLLQAKELLEITSCQELLEMA</sequence>
<dbReference type="OrthoDB" id="1305902at2759"/>
<evidence type="ECO:0000313" key="2">
    <source>
        <dbReference type="EMBL" id="KAF6147595.1"/>
    </source>
</evidence>
<feature type="region of interest" description="Disordered" evidence="1">
    <location>
        <begin position="1"/>
        <end position="40"/>
    </location>
</feature>
<reference evidence="2 3" key="1">
    <citation type="journal article" date="2020" name="IScience">
        <title>Genome Sequencing of the Endangered Kingdonia uniflora (Circaeasteraceae, Ranunculales) Reveals Potential Mechanisms of Evolutionary Specialization.</title>
        <authorList>
            <person name="Sun Y."/>
            <person name="Deng T."/>
            <person name="Zhang A."/>
            <person name="Moore M.J."/>
            <person name="Landis J.B."/>
            <person name="Lin N."/>
            <person name="Zhang H."/>
            <person name="Zhang X."/>
            <person name="Huang J."/>
            <person name="Zhang X."/>
            <person name="Sun H."/>
            <person name="Wang H."/>
        </authorList>
    </citation>
    <scope>NUCLEOTIDE SEQUENCE [LARGE SCALE GENOMIC DNA]</scope>
    <source>
        <strain evidence="2">TB1705</strain>
        <tissue evidence="2">Leaf</tissue>
    </source>
</reference>
<keyword evidence="3" id="KW-1185">Reference proteome</keyword>
<proteinExistence type="predicted"/>
<dbReference type="AlphaFoldDB" id="A0A7J7LY96"/>
<dbReference type="Proteomes" id="UP000541444">
    <property type="component" value="Unassembled WGS sequence"/>
</dbReference>
<evidence type="ECO:0000256" key="1">
    <source>
        <dbReference type="SAM" id="MobiDB-lite"/>
    </source>
</evidence>
<feature type="compositionally biased region" description="Polar residues" evidence="1">
    <location>
        <begin position="1"/>
        <end position="25"/>
    </location>
</feature>
<dbReference type="EMBL" id="JACGCM010001886">
    <property type="protein sequence ID" value="KAF6147595.1"/>
    <property type="molecule type" value="Genomic_DNA"/>
</dbReference>
<gene>
    <name evidence="2" type="ORF">GIB67_031586</name>
</gene>
<protein>
    <submittedName>
        <fullName evidence="2">Uncharacterized protein</fullName>
    </submittedName>
</protein>